<proteinExistence type="predicted"/>
<reference evidence="2" key="1">
    <citation type="submission" date="2016-11" db="EMBL/GenBank/DDBJ databases">
        <authorList>
            <person name="Varghese N."/>
            <person name="Submissions S."/>
        </authorList>
    </citation>
    <scope>NUCLEOTIDE SEQUENCE [LARGE SCALE GENOMIC DNA]</scope>
    <source>
        <strain evidence="2">DSM 16990</strain>
    </source>
</reference>
<evidence type="ECO:0008006" key="3">
    <source>
        <dbReference type="Google" id="ProtNLM"/>
    </source>
</evidence>
<protein>
    <recommendedName>
        <fullName evidence="3">Lipoprotein</fullName>
    </recommendedName>
</protein>
<evidence type="ECO:0000313" key="1">
    <source>
        <dbReference type="EMBL" id="SHF39576.1"/>
    </source>
</evidence>
<dbReference type="AlphaFoldDB" id="A0A1M5BB07"/>
<sequence>MRLNILIGMAIAIISCNSTETKEHDLKKDSMLTNVLIRQLKDGPSSDYNPTEYGETDFEVTIPILKNKLEENGFKYINKATFVEKIKLYFNRTIDTNNVDKYLYVDYLKPCNRKLHYHPNDYIELEGTLVLKNQFFITDSYSIPEIIDYQSKFAELSYLEDKPRFIYDGVEKEKVEIDRWKDVKDLQKLREKNIQVLVHRNKYLFNDDKASLTWLTFNDNTFLTRLLVLFGYDQEPKVNKMVLDSVYKENIDKGETYNQCIANLFFIKDCNGKLQIRNGLLKYVEDNTSSTDNRFLYALGDYVSTLYNGDINELFNEDPSKKFTSLEKAKIVAYIANIENPAIEKYKKDQVIWGKTASTLYNLSVSHPEVIKLIQQNNYFELSRMKTIIEKLQEEGPVE</sequence>
<evidence type="ECO:0000313" key="2">
    <source>
        <dbReference type="Proteomes" id="UP000184287"/>
    </source>
</evidence>
<dbReference type="EMBL" id="FQUQ01000002">
    <property type="protein sequence ID" value="SHF39576.1"/>
    <property type="molecule type" value="Genomic_DNA"/>
</dbReference>
<gene>
    <name evidence="1" type="ORF">SAMN04488522_1021109</name>
</gene>
<dbReference type="STRING" id="288992.SAMN04488522_1021109"/>
<organism evidence="1 2">
    <name type="scientific">Pedobacter caeni</name>
    <dbReference type="NCBI Taxonomy" id="288992"/>
    <lineage>
        <taxon>Bacteria</taxon>
        <taxon>Pseudomonadati</taxon>
        <taxon>Bacteroidota</taxon>
        <taxon>Sphingobacteriia</taxon>
        <taxon>Sphingobacteriales</taxon>
        <taxon>Sphingobacteriaceae</taxon>
        <taxon>Pedobacter</taxon>
    </lineage>
</organism>
<dbReference type="PROSITE" id="PS51257">
    <property type="entry name" value="PROKAR_LIPOPROTEIN"/>
    <property type="match status" value="1"/>
</dbReference>
<name>A0A1M5BB07_9SPHI</name>
<keyword evidence="2" id="KW-1185">Reference proteome</keyword>
<accession>A0A1M5BB07</accession>
<dbReference type="Proteomes" id="UP000184287">
    <property type="component" value="Unassembled WGS sequence"/>
</dbReference>